<evidence type="ECO:0000313" key="2">
    <source>
        <dbReference type="Proteomes" id="UP000640583"/>
    </source>
</evidence>
<name>A0A8J7J3F7_9RHOB</name>
<evidence type="ECO:0000313" key="1">
    <source>
        <dbReference type="EMBL" id="MBI1492495.1"/>
    </source>
</evidence>
<dbReference type="PANTHER" id="PTHR30528">
    <property type="entry name" value="CYTOPLASMIC PROTEIN"/>
    <property type="match status" value="1"/>
</dbReference>
<reference evidence="1" key="1">
    <citation type="submission" date="2020-10" db="EMBL/GenBank/DDBJ databases">
        <title>Paenihalocynthiibacter styelae gen. nov., sp. nov., isolated from stalked sea squirt Styela clava.</title>
        <authorList>
            <person name="Kim Y.-O."/>
            <person name="Yoon J.-H."/>
        </authorList>
    </citation>
    <scope>NUCLEOTIDE SEQUENCE</scope>
    <source>
        <strain evidence="1">MYP1-1</strain>
    </source>
</reference>
<dbReference type="RefSeq" id="WP_228847424.1">
    <property type="nucleotide sequence ID" value="NZ_JADCKQ010000002.1"/>
</dbReference>
<protein>
    <submittedName>
        <fullName evidence="1">YcaQ family DNA glycosylase</fullName>
    </submittedName>
</protein>
<sequence length="393" mass="46097">MMEISNKTARRLWLHSLGLLSAPTGPLDVAGITHKLGYVQLDTINIISRAHHHIFWSRNQNYREKHLNPALNPRRELFEHFCHDACVLPMEFLPVWKRQFERKAESLGKSSWFSNMSDVAGREEIKARIRQEGALSTHDFDSENTRKDQAWSRPPHKMALDYMWYSGELATCHRRGFTKMYDLAERVYPEKLRERDLPDKTRMDWLCQEALARLQFASNGEVQRFWEAMSAAEVKAWVQSNRPEMVKWRGADGTLHESLARPDLEEQIDALPDPSNRIRILSPFDPLVRDRNRLQKLFGFDYRIEIFVPQAKRLWGYYVYPLLDGDRFIGRIEVRADRKTGTLNVLNLWAEPGIQWGHGRTKRLDAELSRIIRLCECQNIIWHQPKTPTPSPE</sequence>
<proteinExistence type="predicted"/>
<dbReference type="AlphaFoldDB" id="A0A8J7J3F7"/>
<gene>
    <name evidence="1" type="ORF">H1D41_02465</name>
</gene>
<accession>A0A8J7J3F7</accession>
<dbReference type="PANTHER" id="PTHR30528:SF0">
    <property type="entry name" value="CYTOPLASMIC PROTEIN"/>
    <property type="match status" value="1"/>
</dbReference>
<comment type="caution">
    <text evidence="1">The sequence shown here is derived from an EMBL/GenBank/DDBJ whole genome shotgun (WGS) entry which is preliminary data.</text>
</comment>
<organism evidence="1 2">
    <name type="scientific">Halocynthiibacter styelae</name>
    <dbReference type="NCBI Taxonomy" id="2761955"/>
    <lineage>
        <taxon>Bacteria</taxon>
        <taxon>Pseudomonadati</taxon>
        <taxon>Pseudomonadota</taxon>
        <taxon>Alphaproteobacteria</taxon>
        <taxon>Rhodobacterales</taxon>
        <taxon>Paracoccaceae</taxon>
        <taxon>Halocynthiibacter</taxon>
    </lineage>
</organism>
<dbReference type="EMBL" id="JADCKQ010000002">
    <property type="protein sequence ID" value="MBI1492495.1"/>
    <property type="molecule type" value="Genomic_DNA"/>
</dbReference>
<keyword evidence="2" id="KW-1185">Reference proteome</keyword>
<dbReference type="Pfam" id="PF06224">
    <property type="entry name" value="AlkZ-like"/>
    <property type="match status" value="1"/>
</dbReference>
<dbReference type="Proteomes" id="UP000640583">
    <property type="component" value="Unassembled WGS sequence"/>
</dbReference>
<dbReference type="InterPro" id="IPR009351">
    <property type="entry name" value="AlkZ-like"/>
</dbReference>